<dbReference type="InterPro" id="IPR050641">
    <property type="entry name" value="RIFMO-like"/>
</dbReference>
<keyword evidence="2" id="KW-0285">Flavoprotein</keyword>
<feature type="domain" description="FAD-binding" evidence="4">
    <location>
        <begin position="4"/>
        <end position="337"/>
    </location>
</feature>
<dbReference type="SUPFAM" id="SSF51905">
    <property type="entry name" value="FAD/NAD(P)-binding domain"/>
    <property type="match status" value="1"/>
</dbReference>
<dbReference type="PANTHER" id="PTHR43004:SF19">
    <property type="entry name" value="BINDING MONOOXYGENASE, PUTATIVE (JCVI)-RELATED"/>
    <property type="match status" value="1"/>
</dbReference>
<evidence type="ECO:0000313" key="6">
    <source>
        <dbReference type="Proteomes" id="UP000276417"/>
    </source>
</evidence>
<dbReference type="RefSeq" id="WP_124874498.1">
    <property type="nucleotide sequence ID" value="NZ_CP034185.1"/>
</dbReference>
<proteinExistence type="predicted"/>
<dbReference type="Proteomes" id="UP000276417">
    <property type="component" value="Plasmid unnamed1"/>
</dbReference>
<dbReference type="AlphaFoldDB" id="A0A3G8YH81"/>
<dbReference type="EMBL" id="CP034185">
    <property type="protein sequence ID" value="AZI44652.1"/>
    <property type="molecule type" value="Genomic_DNA"/>
</dbReference>
<accession>A0A3G8YH81</accession>
<keyword evidence="3" id="KW-0274">FAD</keyword>
<gene>
    <name evidence="5" type="ORF">EHF33_17290</name>
</gene>
<dbReference type="KEGG" id="dph:EHF33_17290"/>
<dbReference type="InterPro" id="IPR036188">
    <property type="entry name" value="FAD/NAD-bd_sf"/>
</dbReference>
<evidence type="ECO:0000256" key="3">
    <source>
        <dbReference type="ARBA" id="ARBA00022827"/>
    </source>
</evidence>
<name>A0A3G8YH81_9DEIO</name>
<comment type="cofactor">
    <cofactor evidence="1">
        <name>FAD</name>
        <dbReference type="ChEBI" id="CHEBI:57692"/>
    </cofactor>
</comment>
<organism evidence="5 6">
    <name type="scientific">Deinococcus psychrotolerans</name>
    <dbReference type="NCBI Taxonomy" id="2489213"/>
    <lineage>
        <taxon>Bacteria</taxon>
        <taxon>Thermotogati</taxon>
        <taxon>Deinococcota</taxon>
        <taxon>Deinococci</taxon>
        <taxon>Deinococcales</taxon>
        <taxon>Deinococcaceae</taxon>
        <taxon>Deinococcus</taxon>
    </lineage>
</organism>
<dbReference type="PANTHER" id="PTHR43004">
    <property type="entry name" value="TRK SYSTEM POTASSIUM UPTAKE PROTEIN"/>
    <property type="match status" value="1"/>
</dbReference>
<sequence>MNTTQVLIAGAGPTGLMLGLWLTKLGIDVKIVDPKPGPAEETRAIVVQARTLEFYDQLGLGQEALSRGRHIDRVNLWTRGDLRASVRFDGVGRELTPHPYLYILTQDQNEALLVEALKALGVQVDWETALSGFEQAESGVTASLTHAEHTQTVRAAYLAGCDGASSAVRHQLGIPLSGGTYSQRFFVADVVASGELHENDFNMSLDGDQFLAFFPLPGRHHHRIVGQLPPDAGEHPSVEAVRPQIDRQQIAKVEDVQWFSTYNVHHRVADQFQAGRVLLLGDAAHVHSPVGGQGMNTGLGDAANAAWKLAQAVTGDPAALASYGPERRPFAATLVKTTDRAFSGVINPSPLARLIRNEWAPVALKLLGRSPILRRLLFLTLSQLRIRYPTSPLSVGRAGRVSGGERLPWVNSESGGNFEALQSLSWQVHVYGAPSPEILTWCGQWQVPLHVFGFGRGAQQAGFSENAFYLVRPDGYVGMAAPEFEWTAAEKYAERWLPAAAETQKVGQQVTALV</sequence>
<geneLocation type="plasmid" evidence="5 6">
    <name>unnamed1</name>
</geneLocation>
<dbReference type="Gene3D" id="3.30.70.2450">
    <property type="match status" value="1"/>
</dbReference>
<keyword evidence="6" id="KW-1185">Reference proteome</keyword>
<protein>
    <submittedName>
        <fullName evidence="5">FAD-dependent oxidoreductase</fullName>
    </submittedName>
</protein>
<evidence type="ECO:0000256" key="2">
    <source>
        <dbReference type="ARBA" id="ARBA00022630"/>
    </source>
</evidence>
<dbReference type="OrthoDB" id="9766816at2"/>
<dbReference type="GO" id="GO:0071949">
    <property type="term" value="F:FAD binding"/>
    <property type="evidence" value="ECO:0007669"/>
    <property type="project" value="InterPro"/>
</dbReference>
<dbReference type="Gene3D" id="3.50.50.60">
    <property type="entry name" value="FAD/NAD(P)-binding domain"/>
    <property type="match status" value="1"/>
</dbReference>
<reference evidence="5 6" key="1">
    <citation type="submission" date="2018-11" db="EMBL/GenBank/DDBJ databases">
        <title>Deinococcus shelandsis sp. nov., isolated from South Shetland Islands soil of Antarctica.</title>
        <authorList>
            <person name="Tian J."/>
        </authorList>
    </citation>
    <scope>NUCLEOTIDE SEQUENCE [LARGE SCALE GENOMIC DNA]</scope>
    <source>
        <strain evidence="5 6">S14-83T</strain>
        <plasmid evidence="5 6">unnamed1</plasmid>
    </source>
</reference>
<dbReference type="InterPro" id="IPR002938">
    <property type="entry name" value="FAD-bd"/>
</dbReference>
<dbReference type="Pfam" id="PF01494">
    <property type="entry name" value="FAD_binding_3"/>
    <property type="match status" value="1"/>
</dbReference>
<dbReference type="GO" id="GO:0016709">
    <property type="term" value="F:oxidoreductase activity, acting on paired donors, with incorporation or reduction of molecular oxygen, NAD(P)H as one donor, and incorporation of one atom of oxygen"/>
    <property type="evidence" value="ECO:0007669"/>
    <property type="project" value="UniProtKB-ARBA"/>
</dbReference>
<keyword evidence="5" id="KW-0614">Plasmid</keyword>
<dbReference type="PRINTS" id="PR00420">
    <property type="entry name" value="RNGMNOXGNASE"/>
</dbReference>
<evidence type="ECO:0000313" key="5">
    <source>
        <dbReference type="EMBL" id="AZI44652.1"/>
    </source>
</evidence>
<evidence type="ECO:0000259" key="4">
    <source>
        <dbReference type="Pfam" id="PF01494"/>
    </source>
</evidence>
<evidence type="ECO:0000256" key="1">
    <source>
        <dbReference type="ARBA" id="ARBA00001974"/>
    </source>
</evidence>